<dbReference type="AlphaFoldDB" id="A0A6C0IX40"/>
<sequence>MIPWFWIVIVVVTSVAYLLLFRQFTIDHNWAWFIPILFLGVISFYAYYKVFSSGDIGATYGIMTGSIVVLVAIGSAFFFSEQFIPMKILALALIVLGVVLLAMAPSLT</sequence>
<evidence type="ECO:0000313" key="2">
    <source>
        <dbReference type="EMBL" id="QHT97894.1"/>
    </source>
</evidence>
<feature type="transmembrane region" description="Helical" evidence="1">
    <location>
        <begin position="6"/>
        <end position="22"/>
    </location>
</feature>
<keyword evidence="1" id="KW-0472">Membrane</keyword>
<evidence type="ECO:0000256" key="1">
    <source>
        <dbReference type="SAM" id="Phobius"/>
    </source>
</evidence>
<reference evidence="2" key="1">
    <citation type="journal article" date="2020" name="Nature">
        <title>Giant virus diversity and host interactions through global metagenomics.</title>
        <authorList>
            <person name="Schulz F."/>
            <person name="Roux S."/>
            <person name="Paez-Espino D."/>
            <person name="Jungbluth S."/>
            <person name="Walsh D.A."/>
            <person name="Denef V.J."/>
            <person name="McMahon K.D."/>
            <person name="Konstantinidis K.T."/>
            <person name="Eloe-Fadrosh E.A."/>
            <person name="Kyrpides N.C."/>
            <person name="Woyke T."/>
        </authorList>
    </citation>
    <scope>NUCLEOTIDE SEQUENCE</scope>
    <source>
        <strain evidence="2">GVMAG-M-3300025572-1</strain>
    </source>
</reference>
<protein>
    <submittedName>
        <fullName evidence="2">Uncharacterized protein</fullName>
    </submittedName>
</protein>
<proteinExistence type="predicted"/>
<dbReference type="Gene3D" id="1.10.3730.20">
    <property type="match status" value="1"/>
</dbReference>
<feature type="transmembrane region" description="Helical" evidence="1">
    <location>
        <begin position="88"/>
        <end position="107"/>
    </location>
</feature>
<dbReference type="GO" id="GO:0005886">
    <property type="term" value="C:plasma membrane"/>
    <property type="evidence" value="ECO:0007669"/>
    <property type="project" value="InterPro"/>
</dbReference>
<dbReference type="InterPro" id="IPR045324">
    <property type="entry name" value="Small_multidrug_res"/>
</dbReference>
<dbReference type="Pfam" id="PF00893">
    <property type="entry name" value="Multi_Drug_Res"/>
    <property type="match status" value="1"/>
</dbReference>
<name>A0A6C0IX40_9ZZZZ</name>
<dbReference type="InterPro" id="IPR037185">
    <property type="entry name" value="EmrE-like"/>
</dbReference>
<feature type="transmembrane region" description="Helical" evidence="1">
    <location>
        <begin position="60"/>
        <end position="79"/>
    </location>
</feature>
<dbReference type="EMBL" id="MN740284">
    <property type="protein sequence ID" value="QHT97894.1"/>
    <property type="molecule type" value="Genomic_DNA"/>
</dbReference>
<dbReference type="GO" id="GO:0022857">
    <property type="term" value="F:transmembrane transporter activity"/>
    <property type="evidence" value="ECO:0007669"/>
    <property type="project" value="InterPro"/>
</dbReference>
<organism evidence="2">
    <name type="scientific">viral metagenome</name>
    <dbReference type="NCBI Taxonomy" id="1070528"/>
    <lineage>
        <taxon>unclassified sequences</taxon>
        <taxon>metagenomes</taxon>
        <taxon>organismal metagenomes</taxon>
    </lineage>
</organism>
<keyword evidence="1" id="KW-1133">Transmembrane helix</keyword>
<dbReference type="SUPFAM" id="SSF103481">
    <property type="entry name" value="Multidrug resistance efflux transporter EmrE"/>
    <property type="match status" value="1"/>
</dbReference>
<accession>A0A6C0IX40</accession>
<feature type="transmembrane region" description="Helical" evidence="1">
    <location>
        <begin position="29"/>
        <end position="48"/>
    </location>
</feature>
<keyword evidence="1" id="KW-0812">Transmembrane</keyword>